<evidence type="ECO:0000256" key="9">
    <source>
        <dbReference type="SAM" id="Phobius"/>
    </source>
</evidence>
<evidence type="ECO:0000256" key="6">
    <source>
        <dbReference type="ARBA" id="ARBA00022777"/>
    </source>
</evidence>
<dbReference type="EMBL" id="CP146275">
    <property type="protein sequence ID" value="WWT33678.1"/>
    <property type="molecule type" value="Genomic_DNA"/>
</dbReference>
<dbReference type="InterPro" id="IPR005467">
    <property type="entry name" value="His_kinase_dom"/>
</dbReference>
<dbReference type="PRINTS" id="PR00344">
    <property type="entry name" value="BCTRLSENSOR"/>
</dbReference>
<reference evidence="13 14" key="1">
    <citation type="submission" date="2024-02" db="EMBL/GenBank/DDBJ databases">
        <title>Complete genome sequence of Pelagibacterium nitratireducens ZH15.</title>
        <authorList>
            <person name="Zhao L.H."/>
        </authorList>
    </citation>
    <scope>NUCLEOTIDE SEQUENCE [LARGE SCALE GENOMIC DNA]</scope>
    <source>
        <strain evidence="13 14">ZH15</strain>
    </source>
</reference>
<accession>A0ABZ2I1D5</accession>
<dbReference type="SUPFAM" id="SSF55874">
    <property type="entry name" value="ATPase domain of HSP90 chaperone/DNA topoisomerase II/histidine kinase"/>
    <property type="match status" value="1"/>
</dbReference>
<dbReference type="NCBIfam" id="TIGR00229">
    <property type="entry name" value="sensory_box"/>
    <property type="match status" value="1"/>
</dbReference>
<dbReference type="InterPro" id="IPR013767">
    <property type="entry name" value="PAS_fold"/>
</dbReference>
<dbReference type="Pfam" id="PF00989">
    <property type="entry name" value="PAS"/>
    <property type="match status" value="1"/>
</dbReference>
<dbReference type="Pfam" id="PF02518">
    <property type="entry name" value="HATPase_c"/>
    <property type="match status" value="1"/>
</dbReference>
<dbReference type="Gene3D" id="1.10.287.130">
    <property type="match status" value="1"/>
</dbReference>
<dbReference type="SUPFAM" id="SSF47384">
    <property type="entry name" value="Homodimeric domain of signal transducing histidine kinase"/>
    <property type="match status" value="1"/>
</dbReference>
<dbReference type="Gene3D" id="3.30.450.20">
    <property type="entry name" value="PAS domain"/>
    <property type="match status" value="1"/>
</dbReference>
<evidence type="ECO:0000259" key="12">
    <source>
        <dbReference type="PROSITE" id="PS50113"/>
    </source>
</evidence>
<dbReference type="Pfam" id="PF00512">
    <property type="entry name" value="HisKA"/>
    <property type="match status" value="1"/>
</dbReference>
<dbReference type="PROSITE" id="PS50112">
    <property type="entry name" value="PAS"/>
    <property type="match status" value="1"/>
</dbReference>
<dbReference type="InterPro" id="IPR036890">
    <property type="entry name" value="HATPase_C_sf"/>
</dbReference>
<keyword evidence="4" id="KW-0808">Transferase</keyword>
<evidence type="ECO:0000256" key="8">
    <source>
        <dbReference type="ARBA" id="ARBA00023012"/>
    </source>
</evidence>
<keyword evidence="8" id="KW-0902">Two-component regulatory system</keyword>
<dbReference type="InterPro" id="IPR035965">
    <property type="entry name" value="PAS-like_dom_sf"/>
</dbReference>
<evidence type="ECO:0000259" key="11">
    <source>
        <dbReference type="PROSITE" id="PS50112"/>
    </source>
</evidence>
<dbReference type="InterPro" id="IPR036097">
    <property type="entry name" value="HisK_dim/P_sf"/>
</dbReference>
<comment type="catalytic activity">
    <reaction evidence="1">
        <text>ATP + protein L-histidine = ADP + protein N-phospho-L-histidine.</text>
        <dbReference type="EC" id="2.7.13.3"/>
    </reaction>
</comment>
<dbReference type="Gene3D" id="3.30.565.10">
    <property type="entry name" value="Histidine kinase-like ATPase, C-terminal domain"/>
    <property type="match status" value="1"/>
</dbReference>
<dbReference type="SMART" id="SM00091">
    <property type="entry name" value="PAS"/>
    <property type="match status" value="1"/>
</dbReference>
<keyword evidence="9" id="KW-0472">Membrane</keyword>
<keyword evidence="9" id="KW-0812">Transmembrane</keyword>
<dbReference type="SMART" id="SM00387">
    <property type="entry name" value="HATPase_c"/>
    <property type="match status" value="1"/>
</dbReference>
<evidence type="ECO:0000313" key="14">
    <source>
        <dbReference type="Proteomes" id="UP001369958"/>
    </source>
</evidence>
<dbReference type="InterPro" id="IPR000700">
    <property type="entry name" value="PAS-assoc_C"/>
</dbReference>
<dbReference type="CDD" id="cd00082">
    <property type="entry name" value="HisKA"/>
    <property type="match status" value="1"/>
</dbReference>
<dbReference type="InterPro" id="IPR004358">
    <property type="entry name" value="Sig_transdc_His_kin-like_C"/>
</dbReference>
<evidence type="ECO:0000256" key="7">
    <source>
        <dbReference type="ARBA" id="ARBA00022840"/>
    </source>
</evidence>
<protein>
    <recommendedName>
        <fullName evidence="2">histidine kinase</fullName>
        <ecNumber evidence="2">2.7.13.3</ecNumber>
    </recommendedName>
</protein>
<dbReference type="SUPFAM" id="SSF55785">
    <property type="entry name" value="PYP-like sensor domain (PAS domain)"/>
    <property type="match status" value="1"/>
</dbReference>
<dbReference type="PANTHER" id="PTHR43065:SF10">
    <property type="entry name" value="PEROXIDE STRESS-ACTIVATED HISTIDINE KINASE MAK3"/>
    <property type="match status" value="1"/>
</dbReference>
<dbReference type="PROSITE" id="PS50109">
    <property type="entry name" value="HIS_KIN"/>
    <property type="match status" value="1"/>
</dbReference>
<keyword evidence="7 13" id="KW-0067">ATP-binding</keyword>
<dbReference type="EC" id="2.7.13.3" evidence="2"/>
<dbReference type="GO" id="GO:0005524">
    <property type="term" value="F:ATP binding"/>
    <property type="evidence" value="ECO:0007669"/>
    <property type="project" value="UniProtKB-KW"/>
</dbReference>
<proteinExistence type="predicted"/>
<gene>
    <name evidence="13" type="ORF">V6617_04240</name>
</gene>
<evidence type="ECO:0000256" key="5">
    <source>
        <dbReference type="ARBA" id="ARBA00022741"/>
    </source>
</evidence>
<feature type="domain" description="Histidine kinase" evidence="10">
    <location>
        <begin position="263"/>
        <end position="477"/>
    </location>
</feature>
<feature type="domain" description="PAC" evidence="12">
    <location>
        <begin position="193"/>
        <end position="243"/>
    </location>
</feature>
<evidence type="ECO:0000256" key="3">
    <source>
        <dbReference type="ARBA" id="ARBA00022553"/>
    </source>
</evidence>
<feature type="domain" description="PAS" evidence="11">
    <location>
        <begin position="117"/>
        <end position="176"/>
    </location>
</feature>
<dbReference type="Proteomes" id="UP001369958">
    <property type="component" value="Chromosome"/>
</dbReference>
<evidence type="ECO:0000256" key="2">
    <source>
        <dbReference type="ARBA" id="ARBA00012438"/>
    </source>
</evidence>
<keyword evidence="5" id="KW-0547">Nucleotide-binding</keyword>
<feature type="transmembrane region" description="Helical" evidence="9">
    <location>
        <begin position="40"/>
        <end position="71"/>
    </location>
</feature>
<evidence type="ECO:0000256" key="4">
    <source>
        <dbReference type="ARBA" id="ARBA00022679"/>
    </source>
</evidence>
<evidence type="ECO:0000313" key="13">
    <source>
        <dbReference type="EMBL" id="WWT33678.1"/>
    </source>
</evidence>
<name>A0ABZ2I1D5_9HYPH</name>
<keyword evidence="3" id="KW-0597">Phosphoprotein</keyword>
<sequence length="485" mass="52785">MGLPRDIIIAYVVGLAGLIFVSTLKLAIAPVFTSSFNDLFFALAILLAAGLGGMAPGVFTMVLALPLVYFFTEEDRASQSSNLILFAGVGLGIAWLGGILREERNKALMASKLLQRRESYLQAILDTISDATIASKPSGEIVSFNAAAERLFGYREKVVLTRNVHILMAETHHPDNMGNADYPPTGFARFLGRNRLLRGKRSDGTTFPMSIDVVRIATGEGLLFIGFARDMTERERAATRLEQTEAELARLSRMSEMGEMASALAHEINQPLSAISNYVQGAKRMLEVFDPAMLPALRESLAAAATQALRAGDIIHHLRIFMAQGEIDKEIVNVNTLIEGAMALALAGTREDGILTELDLTPGPLETLGNPTQIQQVIVNLLRNATDAVQTSARKVVTIRTRRSGKFARIELSDTGQGIHPDFGEEIFKAFVTTKRRGMGVGLSISKRIIEAHGGAISARTIPGRETIFTFTLPLVDREIQAHDE</sequence>
<keyword evidence="6" id="KW-0418">Kinase</keyword>
<keyword evidence="14" id="KW-1185">Reference proteome</keyword>
<dbReference type="SMART" id="SM00388">
    <property type="entry name" value="HisKA"/>
    <property type="match status" value="1"/>
</dbReference>
<dbReference type="PROSITE" id="PS50113">
    <property type="entry name" value="PAC"/>
    <property type="match status" value="1"/>
</dbReference>
<evidence type="ECO:0000259" key="10">
    <source>
        <dbReference type="PROSITE" id="PS50109"/>
    </source>
</evidence>
<evidence type="ECO:0000256" key="1">
    <source>
        <dbReference type="ARBA" id="ARBA00000085"/>
    </source>
</evidence>
<dbReference type="InterPro" id="IPR003594">
    <property type="entry name" value="HATPase_dom"/>
</dbReference>
<dbReference type="InterPro" id="IPR000014">
    <property type="entry name" value="PAS"/>
</dbReference>
<dbReference type="CDD" id="cd00130">
    <property type="entry name" value="PAS"/>
    <property type="match status" value="1"/>
</dbReference>
<dbReference type="InterPro" id="IPR003661">
    <property type="entry name" value="HisK_dim/P_dom"/>
</dbReference>
<dbReference type="PANTHER" id="PTHR43065">
    <property type="entry name" value="SENSOR HISTIDINE KINASE"/>
    <property type="match status" value="1"/>
</dbReference>
<feature type="transmembrane region" description="Helical" evidence="9">
    <location>
        <begin position="7"/>
        <end position="28"/>
    </location>
</feature>
<dbReference type="RefSeq" id="WP_338609335.1">
    <property type="nucleotide sequence ID" value="NZ_CP146275.1"/>
</dbReference>
<keyword evidence="9" id="KW-1133">Transmembrane helix</keyword>
<organism evidence="13 14">
    <name type="scientific">Pelagibacterium nitratireducens</name>
    <dbReference type="NCBI Taxonomy" id="1046114"/>
    <lineage>
        <taxon>Bacteria</taxon>
        <taxon>Pseudomonadati</taxon>
        <taxon>Pseudomonadota</taxon>
        <taxon>Alphaproteobacteria</taxon>
        <taxon>Hyphomicrobiales</taxon>
        <taxon>Devosiaceae</taxon>
        <taxon>Pelagibacterium</taxon>
    </lineage>
</organism>
<feature type="transmembrane region" description="Helical" evidence="9">
    <location>
        <begin position="83"/>
        <end position="100"/>
    </location>
</feature>